<accession>A0ABS9CQ95</accession>
<comment type="caution">
    <text evidence="2">The sequence shown here is derived from an EMBL/GenBank/DDBJ whole genome shotgun (WGS) entry which is preliminary data.</text>
</comment>
<evidence type="ECO:0000259" key="1">
    <source>
        <dbReference type="PROSITE" id="PS50911"/>
    </source>
</evidence>
<dbReference type="EMBL" id="JAFBIT010000005">
    <property type="protein sequence ID" value="MCF2653317.1"/>
    <property type="molecule type" value="Genomic_DNA"/>
</dbReference>
<organism evidence="2 3">
    <name type="scientific">Anaeromassilibacillus senegalensis</name>
    <dbReference type="NCBI Taxonomy" id="1673717"/>
    <lineage>
        <taxon>Bacteria</taxon>
        <taxon>Bacillati</taxon>
        <taxon>Bacillota</taxon>
        <taxon>Clostridia</taxon>
        <taxon>Eubacteriales</taxon>
        <taxon>Acutalibacteraceae</taxon>
        <taxon>Anaeromassilibacillus</taxon>
    </lineage>
</organism>
<feature type="non-terminal residue" evidence="2">
    <location>
        <position position="369"/>
    </location>
</feature>
<proteinExistence type="predicted"/>
<dbReference type="Gene3D" id="3.90.1720.10">
    <property type="entry name" value="endopeptidase domain like (from Nostoc punctiforme)"/>
    <property type="match status" value="1"/>
</dbReference>
<dbReference type="Pfam" id="PF05257">
    <property type="entry name" value="CHAP"/>
    <property type="match status" value="1"/>
</dbReference>
<sequence length="369" mass="41580">MLRTRTDIDLRIGRDGRTCHDESCIQRSQTSICTDETEDHEHTEDCFETTEVYICGKAEGENGHTHDDSCYETHDVLICEQNEEDPVHTHTEVCYEEVLICEKEEHEHQLACFSDPSADVESEAVWTRSFSDVTLTGDWTKDVLLIAESQIGYQESTRNYTVAEDGRQMGYSRYGDWCAMFVSFCLHYAGIPEEVFPQAAGCRTWIRLLEEKELYRSAAEEVPQAGDVIFFDWENDGLADHVGLVYKVEDDGRVTTIEGNSSDRVQLVTYHAEDERILGYGLLPANVVLLDDEWTQQTLQAQIYQDGNYSNQASGNTQIRINGSFPQGVTAIVEYTATLNQNAVVGLDGNPNVVYLEYSNKPDQSGSGD</sequence>
<dbReference type="Gene3D" id="2.60.40.740">
    <property type="match status" value="1"/>
</dbReference>
<gene>
    <name evidence="2" type="ORF">JQM67_11980</name>
</gene>
<dbReference type="SUPFAM" id="SSF54001">
    <property type="entry name" value="Cysteine proteinases"/>
    <property type="match status" value="1"/>
</dbReference>
<evidence type="ECO:0000313" key="3">
    <source>
        <dbReference type="Proteomes" id="UP001299220"/>
    </source>
</evidence>
<dbReference type="InterPro" id="IPR007921">
    <property type="entry name" value="CHAP_dom"/>
</dbReference>
<name>A0ABS9CQ95_9FIRM</name>
<dbReference type="PROSITE" id="PS50911">
    <property type="entry name" value="CHAP"/>
    <property type="match status" value="1"/>
</dbReference>
<protein>
    <submittedName>
        <fullName evidence="2">CHAP domain-containing protein</fullName>
    </submittedName>
</protein>
<evidence type="ECO:0000313" key="2">
    <source>
        <dbReference type="EMBL" id="MCF2653317.1"/>
    </source>
</evidence>
<dbReference type="Proteomes" id="UP001299220">
    <property type="component" value="Unassembled WGS sequence"/>
</dbReference>
<keyword evidence="3" id="KW-1185">Reference proteome</keyword>
<dbReference type="InterPro" id="IPR038765">
    <property type="entry name" value="Papain-like_cys_pep_sf"/>
</dbReference>
<feature type="domain" description="Peptidase C51" evidence="1">
    <location>
        <begin position="153"/>
        <end position="291"/>
    </location>
</feature>
<reference evidence="2 3" key="1">
    <citation type="submission" date="2020-12" db="EMBL/GenBank/DDBJ databases">
        <title>Whole genome sequences of gut porcine anaerobes.</title>
        <authorList>
            <person name="Kubasova T."/>
            <person name="Jahodarova E."/>
            <person name="Rychlik I."/>
        </authorList>
    </citation>
    <scope>NUCLEOTIDE SEQUENCE [LARGE SCALE GENOMIC DNA]</scope>
    <source>
        <strain evidence="2 3">An867</strain>
    </source>
</reference>